<dbReference type="NCBIfam" id="NF003218">
    <property type="entry name" value="PRK04184.1"/>
    <property type="match status" value="1"/>
</dbReference>
<evidence type="ECO:0000256" key="3">
    <source>
        <dbReference type="ARBA" id="ARBA00023029"/>
    </source>
</evidence>
<dbReference type="GO" id="GO:0005524">
    <property type="term" value="F:ATP binding"/>
    <property type="evidence" value="ECO:0007669"/>
    <property type="project" value="UniProtKB-UniRule"/>
</dbReference>
<dbReference type="InterPro" id="IPR010979">
    <property type="entry name" value="Ribosomal_uS13-like_H2TH"/>
</dbReference>
<dbReference type="HAMAP" id="MF_00322">
    <property type="entry name" value="Top6B"/>
    <property type="match status" value="1"/>
</dbReference>
<dbReference type="AlphaFoldDB" id="A0A7C2FXV0"/>
<dbReference type="GO" id="GO:0006260">
    <property type="term" value="P:DNA replication"/>
    <property type="evidence" value="ECO:0007669"/>
    <property type="project" value="UniProtKB-UniRule"/>
</dbReference>
<name>A0A7C2FXV0_9CREN</name>
<feature type="domain" description="Histidine kinase/HSP90-like ATPase" evidence="8">
    <location>
        <begin position="31"/>
        <end position="152"/>
    </location>
</feature>
<dbReference type="PIRSF" id="PIRSF006553">
    <property type="entry name" value="TopoVI_B"/>
    <property type="match status" value="1"/>
</dbReference>
<dbReference type="GO" id="GO:0003677">
    <property type="term" value="F:DNA binding"/>
    <property type="evidence" value="ECO:0007669"/>
    <property type="project" value="UniProtKB-UniRule"/>
</dbReference>
<dbReference type="EMBL" id="DSJT01000019">
    <property type="protein sequence ID" value="HEF87305.1"/>
    <property type="molecule type" value="Genomic_DNA"/>
</dbReference>
<comment type="subunit">
    <text evidence="6 7">Homodimer. Heterotetramer of two Top6A and two Top6B chains.</text>
</comment>
<dbReference type="InterPro" id="IPR003594">
    <property type="entry name" value="HATPase_dom"/>
</dbReference>
<evidence type="ECO:0000313" key="9">
    <source>
        <dbReference type="EMBL" id="HEF87305.1"/>
    </source>
</evidence>
<comment type="caution">
    <text evidence="9">The sequence shown here is derived from an EMBL/GenBank/DDBJ whole genome shotgun (WGS) entry which is preliminary data.</text>
</comment>
<dbReference type="SUPFAM" id="SSF55874">
    <property type="entry name" value="ATPase domain of HSP90 chaperone/DNA topoisomerase II/histidine kinase"/>
    <property type="match status" value="1"/>
</dbReference>
<comment type="similarity">
    <text evidence="7">Belongs to the TOP6B family.</text>
</comment>
<proteinExistence type="inferred from homology"/>
<accession>A0A7C2FXV0</accession>
<dbReference type="CDD" id="cd00823">
    <property type="entry name" value="TopoIIB_Trans"/>
    <property type="match status" value="1"/>
</dbReference>
<feature type="binding site" evidence="7">
    <location>
        <begin position="101"/>
        <end position="102"/>
    </location>
    <ligand>
        <name>ATP</name>
        <dbReference type="ChEBI" id="CHEBI:30616"/>
    </ligand>
</feature>
<evidence type="ECO:0000259" key="8">
    <source>
        <dbReference type="SMART" id="SM00387"/>
    </source>
</evidence>
<dbReference type="InterPro" id="IPR014721">
    <property type="entry name" value="Ribsml_uS5_D2-typ_fold_subgr"/>
</dbReference>
<dbReference type="EC" id="5.6.2.2" evidence="7"/>
<dbReference type="PANTHER" id="PTHR48444:SF1">
    <property type="entry name" value="DNA TOPOISOMERASE 6 SUBUNIT B"/>
    <property type="match status" value="1"/>
</dbReference>
<evidence type="ECO:0000256" key="1">
    <source>
        <dbReference type="ARBA" id="ARBA00022741"/>
    </source>
</evidence>
<evidence type="ECO:0000256" key="6">
    <source>
        <dbReference type="ARBA" id="ARBA00063696"/>
    </source>
</evidence>
<dbReference type="PANTHER" id="PTHR48444">
    <property type="entry name" value="DNA TOPOISOMERASE 6 SUBUNIT B"/>
    <property type="match status" value="1"/>
</dbReference>
<feature type="binding site" evidence="7">
    <location>
        <position position="432"/>
    </location>
    <ligand>
        <name>ATP</name>
        <dbReference type="ChEBI" id="CHEBI:30616"/>
    </ligand>
</feature>
<keyword evidence="1 7" id="KW-0547">Nucleotide-binding</keyword>
<sequence>MSSNVEGVEKYRAISPAEFFYKYREIAGFSNPVRALYQTIRELYENALDATDAHGILPDVKIAIRKVDEIQEYYRVTVEDNGIGLPPDVVPNAFGKVLFSSKYVLKQTRGMYGLGVKMAVLYGQMTTGRPVEVITSKQGFKRIYYFKLRIDVNKNEPVILEKGTWRKTRDWHGTIVSITLEGDWARAKPKIMEYLSRSAVVTPYANIVFITPEGEIVYYPRAINILPRPPVEVKPHPFGVDLEMLKQLKDLNSSETVKDLLIKNFQSVGESTATEVLKKAEVDPAKPAGALGEDELLRIVNAIKGFENLRPPSAKAISPLGREIIVTGLSRMFKPEFVEAVTRRPQVYHGHPFIVEAGVAYGGGTPQSEADKPVILRYANKIPLLYDEGSDVTTFVIKEDINWANYSIVFPAPLVVLVHVCSTKIPFKGVGKESIADVPEIRREIRLALMEVLRRLKIYLVRKAREEEVKRRVVLLAKYIPEIARSLHTIVRGEDGISQDLLETKLVEIVAKRAGIPLEEVVRSVETVEIGT</sequence>
<dbReference type="NCBIfam" id="TIGR01052">
    <property type="entry name" value="top6b"/>
    <property type="match status" value="1"/>
</dbReference>
<dbReference type="InterPro" id="IPR015320">
    <property type="entry name" value="TopoVI_B_transducer"/>
</dbReference>
<dbReference type="GO" id="GO:0006265">
    <property type="term" value="P:DNA topological change"/>
    <property type="evidence" value="ECO:0007669"/>
    <property type="project" value="UniProtKB-UniRule"/>
</dbReference>
<dbReference type="SUPFAM" id="SSF54211">
    <property type="entry name" value="Ribosomal protein S5 domain 2-like"/>
    <property type="match status" value="1"/>
</dbReference>
<feature type="binding site" evidence="7">
    <location>
        <position position="46"/>
    </location>
    <ligand>
        <name>ATP</name>
        <dbReference type="ChEBI" id="CHEBI:30616"/>
    </ligand>
</feature>
<dbReference type="Pfam" id="PF02518">
    <property type="entry name" value="HATPase_c"/>
    <property type="match status" value="1"/>
</dbReference>
<comment type="function">
    <text evidence="7">Relaxes both positive and negative superturns and exhibits a strong decatenase activity.</text>
</comment>
<keyword evidence="5 7" id="KW-0413">Isomerase</keyword>
<evidence type="ECO:0000256" key="2">
    <source>
        <dbReference type="ARBA" id="ARBA00022840"/>
    </source>
</evidence>
<evidence type="ECO:0000256" key="4">
    <source>
        <dbReference type="ARBA" id="ARBA00023125"/>
    </source>
</evidence>
<gene>
    <name evidence="7" type="primary">top6B</name>
    <name evidence="9" type="ORF">ENP55_03250</name>
</gene>
<dbReference type="FunFam" id="3.30.565.10:FF:000062">
    <property type="entry name" value="Type 2 DNA topoisomerase 6 subunit B"/>
    <property type="match status" value="1"/>
</dbReference>
<comment type="catalytic activity">
    <reaction evidence="7">
        <text>ATP-dependent breakage, passage and rejoining of double-stranded DNA.</text>
        <dbReference type="EC" id="5.6.2.2"/>
    </reaction>
</comment>
<dbReference type="Gene3D" id="3.30.565.10">
    <property type="entry name" value="Histidine kinase-like ATPase, C-terminal domain"/>
    <property type="match status" value="1"/>
</dbReference>
<dbReference type="GO" id="GO:0003918">
    <property type="term" value="F:DNA topoisomerase type II (double strand cut, ATP-hydrolyzing) activity"/>
    <property type="evidence" value="ECO:0007669"/>
    <property type="project" value="UniProtKB-UniRule"/>
</dbReference>
<keyword evidence="4 7" id="KW-0238">DNA-binding</keyword>
<keyword evidence="2 7" id="KW-0067">ATP-binding</keyword>
<protein>
    <recommendedName>
        <fullName evidence="7">Type 2 DNA topoisomerase 6 subunit B</fullName>
        <ecNumber evidence="7">5.6.2.2</ecNumber>
    </recommendedName>
    <alternativeName>
        <fullName evidence="7">Type II DNA topoisomerase VI subunit B</fullName>
        <shortName evidence="7">TopoVI-B</shortName>
    </alternativeName>
</protein>
<reference evidence="9" key="1">
    <citation type="journal article" date="2020" name="mSystems">
        <title>Genome- and Community-Level Interaction Insights into Carbon Utilization and Element Cycling Functions of Hydrothermarchaeota in Hydrothermal Sediment.</title>
        <authorList>
            <person name="Zhou Z."/>
            <person name="Liu Y."/>
            <person name="Xu W."/>
            <person name="Pan J."/>
            <person name="Luo Z.H."/>
            <person name="Li M."/>
        </authorList>
    </citation>
    <scope>NUCLEOTIDE SEQUENCE [LARGE SCALE GENOMIC DNA]</scope>
    <source>
        <strain evidence="9">SpSt-23</strain>
    </source>
</reference>
<feature type="binding site" evidence="7">
    <location>
        <position position="80"/>
    </location>
    <ligand>
        <name>ATP</name>
        <dbReference type="ChEBI" id="CHEBI:30616"/>
    </ligand>
</feature>
<keyword evidence="3 7" id="KW-0799">Topoisomerase</keyword>
<evidence type="ECO:0000256" key="7">
    <source>
        <dbReference type="HAMAP-Rule" id="MF_00322"/>
    </source>
</evidence>
<dbReference type="InterPro" id="IPR020568">
    <property type="entry name" value="Ribosomal_Su5_D2-typ_SF"/>
</dbReference>
<dbReference type="InterPro" id="IPR036890">
    <property type="entry name" value="HATPase_C_sf"/>
</dbReference>
<dbReference type="SMART" id="SM00387">
    <property type="entry name" value="HATPase_c"/>
    <property type="match status" value="1"/>
</dbReference>
<dbReference type="Pfam" id="PF09239">
    <property type="entry name" value="Topo-VIb_trans"/>
    <property type="match status" value="1"/>
</dbReference>
<dbReference type="Gene3D" id="1.10.8.50">
    <property type="match status" value="1"/>
</dbReference>
<organism evidence="9">
    <name type="scientific">Thermosphaera aggregans</name>
    <dbReference type="NCBI Taxonomy" id="54254"/>
    <lineage>
        <taxon>Archaea</taxon>
        <taxon>Thermoproteota</taxon>
        <taxon>Thermoprotei</taxon>
        <taxon>Desulfurococcales</taxon>
        <taxon>Desulfurococcaceae</taxon>
        <taxon>Thermosphaera</taxon>
    </lineage>
</organism>
<evidence type="ECO:0000256" key="5">
    <source>
        <dbReference type="ARBA" id="ARBA00023235"/>
    </source>
</evidence>
<dbReference type="Gene3D" id="3.30.230.10">
    <property type="match status" value="1"/>
</dbReference>
<feature type="binding site" evidence="7">
    <location>
        <begin position="110"/>
        <end position="117"/>
    </location>
    <ligand>
        <name>ATP</name>
        <dbReference type="ChEBI" id="CHEBI:30616"/>
    </ligand>
</feature>
<dbReference type="SUPFAM" id="SSF46946">
    <property type="entry name" value="S13-like H2TH domain"/>
    <property type="match status" value="1"/>
</dbReference>
<dbReference type="InterPro" id="IPR005734">
    <property type="entry name" value="TopoVI_B"/>
</dbReference>